<dbReference type="EMBL" id="BMNM01000001">
    <property type="protein sequence ID" value="GGI67694.1"/>
    <property type="molecule type" value="Genomic_DNA"/>
</dbReference>
<proteinExistence type="predicted"/>
<dbReference type="AlphaFoldDB" id="A0A830E6E8"/>
<evidence type="ECO:0000313" key="1">
    <source>
        <dbReference type="EMBL" id="GGI67694.1"/>
    </source>
</evidence>
<reference evidence="1" key="1">
    <citation type="journal article" date="2014" name="Int. J. Syst. Evol. Microbiol.">
        <title>Complete genome sequence of Corynebacterium casei LMG S-19264T (=DSM 44701T), isolated from a smear-ripened cheese.</title>
        <authorList>
            <consortium name="US DOE Joint Genome Institute (JGI-PGF)"/>
            <person name="Walter F."/>
            <person name="Albersmeier A."/>
            <person name="Kalinowski J."/>
            <person name="Ruckert C."/>
        </authorList>
    </citation>
    <scope>NUCLEOTIDE SEQUENCE</scope>
    <source>
        <strain evidence="1">JCM 11219</strain>
    </source>
</reference>
<name>A0A830E6E8_9CREN</name>
<accession>A0A830E6E8</accession>
<protein>
    <submittedName>
        <fullName evidence="1">Uncharacterized protein</fullName>
    </submittedName>
</protein>
<organism evidence="1 2">
    <name type="scientific">Vulcanisaeta souniana JCM 11219</name>
    <dbReference type="NCBI Taxonomy" id="1293586"/>
    <lineage>
        <taxon>Archaea</taxon>
        <taxon>Thermoproteota</taxon>
        <taxon>Thermoprotei</taxon>
        <taxon>Thermoproteales</taxon>
        <taxon>Thermoproteaceae</taxon>
        <taxon>Vulcanisaeta</taxon>
    </lineage>
</organism>
<sequence>MVASSIQRELKELVDKVLKNLETKSLKFTRVSVRDSKQGLEVSIKIYLEQPMRFASINELIKALVDKYGIAIDDLMIYAPHSRAIKLLLTIKRR</sequence>
<dbReference type="Proteomes" id="UP000657075">
    <property type="component" value="Unassembled WGS sequence"/>
</dbReference>
<reference evidence="1" key="2">
    <citation type="submission" date="2020-09" db="EMBL/GenBank/DDBJ databases">
        <authorList>
            <person name="Sun Q."/>
            <person name="Ohkuma M."/>
        </authorList>
    </citation>
    <scope>NUCLEOTIDE SEQUENCE</scope>
    <source>
        <strain evidence="1">JCM 11219</strain>
    </source>
</reference>
<evidence type="ECO:0000313" key="2">
    <source>
        <dbReference type="Proteomes" id="UP000657075"/>
    </source>
</evidence>
<comment type="caution">
    <text evidence="1">The sequence shown here is derived from an EMBL/GenBank/DDBJ whole genome shotgun (WGS) entry which is preliminary data.</text>
</comment>
<gene>
    <name evidence="1" type="ORF">GCM10007112_00840</name>
</gene>